<reference evidence="2 3" key="2">
    <citation type="journal article" date="2012" name="Eukaryot. Cell">
        <title>Genome update of Botrytis cinerea strains B05.10 and T4.</title>
        <authorList>
            <person name="Staats M."/>
            <person name="van Kan J.A."/>
        </authorList>
    </citation>
    <scope>NUCLEOTIDE SEQUENCE [LARGE SCALE GENOMIC DNA]</scope>
    <source>
        <strain evidence="2 3">B05.10</strain>
    </source>
</reference>
<evidence type="ECO:0000313" key="3">
    <source>
        <dbReference type="Proteomes" id="UP000001798"/>
    </source>
</evidence>
<dbReference type="EMBL" id="CP009807">
    <property type="protein sequence ID" value="ATZ47724.1"/>
    <property type="molecule type" value="Genomic_DNA"/>
</dbReference>
<dbReference type="VEuPathDB" id="FungiDB:Bcin03g00340"/>
<reference evidence="2 3" key="3">
    <citation type="journal article" date="2017" name="Mol. Plant Pathol.">
        <title>A gapless genome sequence of the fungus Botrytis cinerea.</title>
        <authorList>
            <person name="Van Kan J.A."/>
            <person name="Stassen J.H."/>
            <person name="Mosbach A."/>
            <person name="Van Der Lee T.A."/>
            <person name="Faino L."/>
            <person name="Farmer A.D."/>
            <person name="Papasotiriou D.G."/>
            <person name="Zhou S."/>
            <person name="Seidl M.F."/>
            <person name="Cottam E."/>
            <person name="Edel D."/>
            <person name="Hahn M."/>
            <person name="Schwartz D.C."/>
            <person name="Dietrich R.A."/>
            <person name="Widdison S."/>
            <person name="Scalliet G."/>
        </authorList>
    </citation>
    <scope>NUCLEOTIDE SEQUENCE [LARGE SCALE GENOMIC DNA]</scope>
    <source>
        <strain evidence="2 3">B05.10</strain>
    </source>
</reference>
<organism evidence="2 3">
    <name type="scientific">Botryotinia fuckeliana (strain B05.10)</name>
    <name type="common">Noble rot fungus</name>
    <name type="synonym">Botrytis cinerea</name>
    <dbReference type="NCBI Taxonomy" id="332648"/>
    <lineage>
        <taxon>Eukaryota</taxon>
        <taxon>Fungi</taxon>
        <taxon>Dikarya</taxon>
        <taxon>Ascomycota</taxon>
        <taxon>Pezizomycotina</taxon>
        <taxon>Leotiomycetes</taxon>
        <taxon>Helotiales</taxon>
        <taxon>Sclerotiniaceae</taxon>
        <taxon>Botrytis</taxon>
    </lineage>
</organism>
<dbReference type="GeneID" id="5429353"/>
<name>A0A384JBM6_BOTFB</name>
<feature type="signal peptide" evidence="1">
    <location>
        <begin position="1"/>
        <end position="18"/>
    </location>
</feature>
<reference evidence="2 3" key="1">
    <citation type="journal article" date="2011" name="PLoS Genet.">
        <title>Genomic analysis of the necrotrophic fungal pathogens Sclerotinia sclerotiorum and Botrytis cinerea.</title>
        <authorList>
            <person name="Amselem J."/>
            <person name="Cuomo C.A."/>
            <person name="van Kan J.A."/>
            <person name="Viaud M."/>
            <person name="Benito E.P."/>
            <person name="Couloux A."/>
            <person name="Coutinho P.M."/>
            <person name="de Vries R.P."/>
            <person name="Dyer P.S."/>
            <person name="Fillinger S."/>
            <person name="Fournier E."/>
            <person name="Gout L."/>
            <person name="Hahn M."/>
            <person name="Kohn L."/>
            <person name="Lapalu N."/>
            <person name="Plummer K.M."/>
            <person name="Pradier J.M."/>
            <person name="Quevillon E."/>
            <person name="Sharon A."/>
            <person name="Simon A."/>
            <person name="ten Have A."/>
            <person name="Tudzynski B."/>
            <person name="Tudzynski P."/>
            <person name="Wincker P."/>
            <person name="Andrew M."/>
            <person name="Anthouard V."/>
            <person name="Beever R.E."/>
            <person name="Beffa R."/>
            <person name="Benoit I."/>
            <person name="Bouzid O."/>
            <person name="Brault B."/>
            <person name="Chen Z."/>
            <person name="Choquer M."/>
            <person name="Collemare J."/>
            <person name="Cotton P."/>
            <person name="Danchin E.G."/>
            <person name="Da Silva C."/>
            <person name="Gautier A."/>
            <person name="Giraud C."/>
            <person name="Giraud T."/>
            <person name="Gonzalez C."/>
            <person name="Grossetete S."/>
            <person name="Guldener U."/>
            <person name="Henrissat B."/>
            <person name="Howlett B.J."/>
            <person name="Kodira C."/>
            <person name="Kretschmer M."/>
            <person name="Lappartient A."/>
            <person name="Leroch M."/>
            <person name="Levis C."/>
            <person name="Mauceli E."/>
            <person name="Neuveglise C."/>
            <person name="Oeser B."/>
            <person name="Pearson M."/>
            <person name="Poulain J."/>
            <person name="Poussereau N."/>
            <person name="Quesneville H."/>
            <person name="Rascle C."/>
            <person name="Schumacher J."/>
            <person name="Segurens B."/>
            <person name="Sexton A."/>
            <person name="Silva E."/>
            <person name="Sirven C."/>
            <person name="Soanes D.M."/>
            <person name="Talbot N.J."/>
            <person name="Templeton M."/>
            <person name="Yandava C."/>
            <person name="Yarden O."/>
            <person name="Zeng Q."/>
            <person name="Rollins J.A."/>
            <person name="Lebrun M.H."/>
            <person name="Dickman M."/>
        </authorList>
    </citation>
    <scope>NUCLEOTIDE SEQUENCE [LARGE SCALE GENOMIC DNA]</scope>
    <source>
        <strain evidence="2 3">B05.10</strain>
    </source>
</reference>
<evidence type="ECO:0000313" key="2">
    <source>
        <dbReference type="EMBL" id="ATZ47724.1"/>
    </source>
</evidence>
<feature type="chain" id="PRO_5016715257" evidence="1">
    <location>
        <begin position="19"/>
        <end position="124"/>
    </location>
</feature>
<proteinExistence type="predicted"/>
<dbReference type="KEGG" id="bfu:BCIN_03g00340"/>
<keyword evidence="1" id="KW-0732">Signal</keyword>
<dbReference type="OrthoDB" id="3485142at2759"/>
<gene>
    <name evidence="2" type="ORF">BCIN_03g00340</name>
</gene>
<dbReference type="RefSeq" id="XP_001548869.1">
    <property type="nucleotide sequence ID" value="XM_001548819.2"/>
</dbReference>
<dbReference type="Proteomes" id="UP000001798">
    <property type="component" value="Chromosome 3"/>
</dbReference>
<evidence type="ECO:0000256" key="1">
    <source>
        <dbReference type="SAM" id="SignalP"/>
    </source>
</evidence>
<accession>A0A384JBM6</accession>
<dbReference type="AlphaFoldDB" id="A0A384JBM6"/>
<keyword evidence="3" id="KW-1185">Reference proteome</keyword>
<dbReference type="OMA" id="VIMMSYG"/>
<sequence>MQLKTTLTLLSLLSPILALDYISTYNLGAARWDATLTDTPNNITCTVTYDNIASLLIADSDGYLSSAVAIVMPCSNLNAVATTVVGKESSSVSYTVPGGEKKDFVVASRTVLDDGEVIMMSYGA</sequence>
<protein>
    <submittedName>
        <fullName evidence="2">Uncharacterized protein</fullName>
    </submittedName>
</protein>